<organism evidence="1 2">
    <name type="scientific">Candidatus Woesebacteria bacterium RBG_13_36_22</name>
    <dbReference type="NCBI Taxonomy" id="1802478"/>
    <lineage>
        <taxon>Bacteria</taxon>
        <taxon>Candidatus Woeseibacteriota</taxon>
    </lineage>
</organism>
<comment type="caution">
    <text evidence="1">The sequence shown here is derived from an EMBL/GenBank/DDBJ whole genome shotgun (WGS) entry which is preliminary data.</text>
</comment>
<proteinExistence type="predicted"/>
<dbReference type="EMBL" id="MGFQ01000003">
    <property type="protein sequence ID" value="OGM10649.1"/>
    <property type="molecule type" value="Genomic_DNA"/>
</dbReference>
<evidence type="ECO:0000313" key="1">
    <source>
        <dbReference type="EMBL" id="OGM10649.1"/>
    </source>
</evidence>
<dbReference type="Proteomes" id="UP000176939">
    <property type="component" value="Unassembled WGS sequence"/>
</dbReference>
<reference evidence="1 2" key="1">
    <citation type="journal article" date="2016" name="Nat. Commun.">
        <title>Thousands of microbial genomes shed light on interconnected biogeochemical processes in an aquifer system.</title>
        <authorList>
            <person name="Anantharaman K."/>
            <person name="Brown C.T."/>
            <person name="Hug L.A."/>
            <person name="Sharon I."/>
            <person name="Castelle C.J."/>
            <person name="Probst A.J."/>
            <person name="Thomas B.C."/>
            <person name="Singh A."/>
            <person name="Wilkins M.J."/>
            <person name="Karaoz U."/>
            <person name="Brodie E.L."/>
            <person name="Williams K.H."/>
            <person name="Hubbard S.S."/>
            <person name="Banfield J.F."/>
        </authorList>
    </citation>
    <scope>NUCLEOTIDE SEQUENCE [LARGE SCALE GENOMIC DNA]</scope>
</reference>
<gene>
    <name evidence="1" type="ORF">A2Z67_00135</name>
</gene>
<dbReference type="AlphaFoldDB" id="A0A1F7X7F1"/>
<name>A0A1F7X7F1_9BACT</name>
<protein>
    <submittedName>
        <fullName evidence="1">Uncharacterized protein</fullName>
    </submittedName>
</protein>
<evidence type="ECO:0000313" key="2">
    <source>
        <dbReference type="Proteomes" id="UP000176939"/>
    </source>
</evidence>
<sequence>MAKMVNMLLPEDLKKFEIELLDPIFLFCEDCNSKIPNSESWRFIDYPDKSSLTLCKGCYDKRILVRGELEKQANGEYKKVQVAVPSFRIIELED</sequence>
<accession>A0A1F7X7F1</accession>